<evidence type="ECO:0000313" key="15">
    <source>
        <dbReference type="Proteomes" id="UP000549394"/>
    </source>
</evidence>
<evidence type="ECO:0000256" key="3">
    <source>
        <dbReference type="ARBA" id="ARBA00022737"/>
    </source>
</evidence>
<keyword evidence="7 11" id="KW-0472">Membrane</keyword>
<feature type="domain" description="Cadherin" evidence="13">
    <location>
        <begin position="21"/>
        <end position="135"/>
    </location>
</feature>
<evidence type="ECO:0000256" key="2">
    <source>
        <dbReference type="ARBA" id="ARBA00022692"/>
    </source>
</evidence>
<evidence type="ECO:0000259" key="13">
    <source>
        <dbReference type="PROSITE" id="PS50268"/>
    </source>
</evidence>
<feature type="domain" description="Cadherin" evidence="13">
    <location>
        <begin position="467"/>
        <end position="577"/>
    </location>
</feature>
<accession>A0A7I8VEU5</accession>
<feature type="domain" description="Cadherin" evidence="13">
    <location>
        <begin position="676"/>
        <end position="770"/>
    </location>
</feature>
<feature type="domain" description="Cadherin" evidence="13">
    <location>
        <begin position="354"/>
        <end position="466"/>
    </location>
</feature>
<feature type="compositionally biased region" description="Polar residues" evidence="10">
    <location>
        <begin position="870"/>
        <end position="881"/>
    </location>
</feature>
<dbReference type="Pfam" id="PF00028">
    <property type="entry name" value="Cadherin"/>
    <property type="match status" value="4"/>
</dbReference>
<dbReference type="PANTHER" id="PTHR24028">
    <property type="entry name" value="CADHERIN-87A"/>
    <property type="match status" value="1"/>
</dbReference>
<dbReference type="GO" id="GO:0005886">
    <property type="term" value="C:plasma membrane"/>
    <property type="evidence" value="ECO:0007669"/>
    <property type="project" value="InterPro"/>
</dbReference>
<evidence type="ECO:0000313" key="14">
    <source>
        <dbReference type="EMBL" id="CAD5114471.1"/>
    </source>
</evidence>
<dbReference type="FunFam" id="2.60.40.60:FF:000020">
    <property type="entry name" value="Dachsous cadherin-related 1b"/>
    <property type="match status" value="2"/>
</dbReference>
<dbReference type="PROSITE" id="PS50268">
    <property type="entry name" value="CADHERIN_2"/>
    <property type="match status" value="7"/>
</dbReference>
<dbReference type="InterPro" id="IPR020894">
    <property type="entry name" value="Cadherin_CS"/>
</dbReference>
<dbReference type="CDD" id="cd11304">
    <property type="entry name" value="Cadherin_repeat"/>
    <property type="match status" value="6"/>
</dbReference>
<dbReference type="GO" id="GO:0007156">
    <property type="term" value="P:homophilic cell adhesion via plasma membrane adhesion molecules"/>
    <property type="evidence" value="ECO:0007669"/>
    <property type="project" value="InterPro"/>
</dbReference>
<keyword evidence="15" id="KW-1185">Reference proteome</keyword>
<evidence type="ECO:0000256" key="9">
    <source>
        <dbReference type="PROSITE-ProRule" id="PRU00043"/>
    </source>
</evidence>
<feature type="domain" description="Cadherin" evidence="13">
    <location>
        <begin position="246"/>
        <end position="354"/>
    </location>
</feature>
<dbReference type="PROSITE" id="PS00232">
    <property type="entry name" value="CADHERIN_1"/>
    <property type="match status" value="1"/>
</dbReference>
<reference evidence="14 15" key="1">
    <citation type="submission" date="2020-08" db="EMBL/GenBank/DDBJ databases">
        <authorList>
            <person name="Hejnol A."/>
        </authorList>
    </citation>
    <scope>NUCLEOTIDE SEQUENCE [LARGE SCALE GENOMIC DNA]</scope>
</reference>
<dbReference type="OrthoDB" id="6252479at2759"/>
<dbReference type="GO" id="GO:0005509">
    <property type="term" value="F:calcium ion binding"/>
    <property type="evidence" value="ECO:0007669"/>
    <property type="project" value="UniProtKB-UniRule"/>
</dbReference>
<feature type="signal peptide" evidence="12">
    <location>
        <begin position="1"/>
        <end position="16"/>
    </location>
</feature>
<evidence type="ECO:0000256" key="7">
    <source>
        <dbReference type="ARBA" id="ARBA00023136"/>
    </source>
</evidence>
<protein>
    <submittedName>
        <fullName evidence="14">DgyrCDS3596</fullName>
    </submittedName>
</protein>
<keyword evidence="6 11" id="KW-1133">Transmembrane helix</keyword>
<evidence type="ECO:0000256" key="1">
    <source>
        <dbReference type="ARBA" id="ARBA00004167"/>
    </source>
</evidence>
<evidence type="ECO:0000256" key="6">
    <source>
        <dbReference type="ARBA" id="ARBA00022989"/>
    </source>
</evidence>
<dbReference type="Proteomes" id="UP000549394">
    <property type="component" value="Unassembled WGS sequence"/>
</dbReference>
<dbReference type="FunFam" id="2.60.40.60:FF:000002">
    <property type="entry name" value="Protocadherin alpha 2"/>
    <property type="match status" value="1"/>
</dbReference>
<sequence>MRILIVYFVLTLIVSAADEVQQIYLHFTIVENRPNNSQVGDIRSKIDDLRLSDQLRFNGQPYSDVIYDLVRVEPTTGIIRTKKKIDRESLPGCRRSAICNTGIFEVLIKDIRNVNLYNVKVNITISDENDEAPEFPQDRLELKVSEELPSKDVATLPTAVDNDSPTFGVRNYTLLHQSTSQSKPFKLSSVSQTSDLKLMLKDDFNLDRETAPFYKLTLWADDGLHRNKMDINIEVTDFNDNAPVFDAIPSAIKVKESVEQNSVIYKVRAQDKDTGDNRRITYAFDSETRQQYGHLFHIDDNTGEITNKKEIDKEKPYYTIRLGIIATDNGQPALSSTTAVFLEIMDVDDNKPDIIGERSFSILEEELDQSIEFTIQDQDLTAFTNFTCLVEKSSSSYDKVILEETFRNSGRNSVNYKLTFTEKVDREERPELAIRITCIENNADRTRNTISLKVKIEDKNDHEPKFSKNYYSTTLFENENPGNLITVTATDLDTGSNRKITYSIVEDDAQFWFQIDPFTGVIGVRYAFDYEAISDRNKKFTVMAKDGGQEPRSSTATVQITIKDKDDNDVQFITDTFHLKVYENRPNGTIVGSIIATDADSDEYNKFFYSLNNRNFLINSVTGEIVTRQTLDRESNERYVLEAFAESKDRNFRTTCSVIVTVGDENDNNPMWTFPVPGNNTLRISTDIKPDTAFGKVEAKDLDKDVNGTVSYRIKSEQYKGYIRINESSGYLYVVDDLTAFSNKLLKLSIEAKDEGQQSNVNETTLEIAVNRSTVKKDSKNLVIVIIVAVISALLAFALTIAIIFLCRTSPRTDNIKTPKSNVLTIDSAHFDGSYDKRQAPNYPGDDISFNSISNASDSGRGSNDDPDAVQNSPVKLSSVKEQSAIDNPGYTIFPEKLVRGRLYSNSPILNASGDSSMRKYNVRIPIAPPVSNSPILTESEESSIRKFNIRVPVYRTDSNDERSHSPSSVRAHRTESNSSKHSVHPHPHALAIHYTPAITNEKFTEDPIVQSIV</sequence>
<dbReference type="SMART" id="SM00112">
    <property type="entry name" value="CA"/>
    <property type="match status" value="7"/>
</dbReference>
<keyword evidence="3" id="KW-0677">Repeat</keyword>
<organism evidence="14 15">
    <name type="scientific">Dimorphilus gyrociliatus</name>
    <dbReference type="NCBI Taxonomy" id="2664684"/>
    <lineage>
        <taxon>Eukaryota</taxon>
        <taxon>Metazoa</taxon>
        <taxon>Spiralia</taxon>
        <taxon>Lophotrochozoa</taxon>
        <taxon>Annelida</taxon>
        <taxon>Polychaeta</taxon>
        <taxon>Polychaeta incertae sedis</taxon>
        <taxon>Dinophilidae</taxon>
        <taxon>Dimorphilus</taxon>
    </lineage>
</organism>
<evidence type="ECO:0000256" key="10">
    <source>
        <dbReference type="SAM" id="MobiDB-lite"/>
    </source>
</evidence>
<keyword evidence="5" id="KW-0130">Cell adhesion</keyword>
<feature type="transmembrane region" description="Helical" evidence="11">
    <location>
        <begin position="782"/>
        <end position="807"/>
    </location>
</feature>
<evidence type="ECO:0000256" key="8">
    <source>
        <dbReference type="ARBA" id="ARBA00023180"/>
    </source>
</evidence>
<keyword evidence="12" id="KW-0732">Signal</keyword>
<comment type="subcellular location">
    <subcellularLocation>
        <location evidence="1">Membrane</location>
        <topology evidence="1">Single-pass membrane protein</topology>
    </subcellularLocation>
</comment>
<dbReference type="AlphaFoldDB" id="A0A7I8VEU5"/>
<dbReference type="Gene3D" id="2.60.40.60">
    <property type="entry name" value="Cadherins"/>
    <property type="match status" value="7"/>
</dbReference>
<feature type="chain" id="PRO_5029611362" evidence="12">
    <location>
        <begin position="17"/>
        <end position="1014"/>
    </location>
</feature>
<gene>
    <name evidence="14" type="ORF">DGYR_LOCUS3310</name>
</gene>
<feature type="domain" description="Cadherin" evidence="13">
    <location>
        <begin position="136"/>
        <end position="245"/>
    </location>
</feature>
<keyword evidence="2 11" id="KW-0812">Transmembrane</keyword>
<dbReference type="InterPro" id="IPR015919">
    <property type="entry name" value="Cadherin-like_sf"/>
</dbReference>
<proteinExistence type="predicted"/>
<evidence type="ECO:0000256" key="12">
    <source>
        <dbReference type="SAM" id="SignalP"/>
    </source>
</evidence>
<feature type="region of interest" description="Disordered" evidence="10">
    <location>
        <begin position="956"/>
        <end position="987"/>
    </location>
</feature>
<evidence type="ECO:0000256" key="4">
    <source>
        <dbReference type="ARBA" id="ARBA00022837"/>
    </source>
</evidence>
<dbReference type="EMBL" id="CAJFCJ010000005">
    <property type="protein sequence ID" value="CAD5114471.1"/>
    <property type="molecule type" value="Genomic_DNA"/>
</dbReference>
<keyword evidence="8" id="KW-0325">Glycoprotein</keyword>
<dbReference type="InterPro" id="IPR002126">
    <property type="entry name" value="Cadherin-like_dom"/>
</dbReference>
<keyword evidence="4 9" id="KW-0106">Calcium</keyword>
<evidence type="ECO:0000256" key="5">
    <source>
        <dbReference type="ARBA" id="ARBA00022889"/>
    </source>
</evidence>
<dbReference type="InterPro" id="IPR050174">
    <property type="entry name" value="Protocadherin/Cadherin-CA"/>
</dbReference>
<feature type="compositionally biased region" description="Polar residues" evidence="10">
    <location>
        <begin position="849"/>
        <end position="862"/>
    </location>
</feature>
<feature type="region of interest" description="Disordered" evidence="10">
    <location>
        <begin position="835"/>
        <end position="881"/>
    </location>
</feature>
<comment type="caution">
    <text evidence="14">The sequence shown here is derived from an EMBL/GenBank/DDBJ whole genome shotgun (WGS) entry which is preliminary data.</text>
</comment>
<dbReference type="PANTHER" id="PTHR24028:SF146">
    <property type="entry name" value="CADHERIN 96CB, ISOFORM D-RELATED"/>
    <property type="match status" value="1"/>
</dbReference>
<evidence type="ECO:0000256" key="11">
    <source>
        <dbReference type="SAM" id="Phobius"/>
    </source>
</evidence>
<dbReference type="PRINTS" id="PR00205">
    <property type="entry name" value="CADHERIN"/>
</dbReference>
<name>A0A7I8VEU5_9ANNE</name>
<feature type="domain" description="Cadherin" evidence="13">
    <location>
        <begin position="573"/>
        <end position="672"/>
    </location>
</feature>
<dbReference type="SUPFAM" id="SSF49313">
    <property type="entry name" value="Cadherin-like"/>
    <property type="match status" value="6"/>
</dbReference>